<feature type="chain" id="PRO_5005674798" evidence="3">
    <location>
        <begin position="22"/>
        <end position="246"/>
    </location>
</feature>
<dbReference type="EMBL" id="AEVT01000031">
    <property type="protein sequence ID" value="EGA71175.1"/>
    <property type="molecule type" value="Genomic_DNA"/>
</dbReference>
<dbReference type="RefSeq" id="WP_008075127.1">
    <property type="nucleotide sequence ID" value="NZ_AEVT01000031.1"/>
</dbReference>
<evidence type="ECO:0000256" key="3">
    <source>
        <dbReference type="SAM" id="SignalP"/>
    </source>
</evidence>
<evidence type="ECO:0000259" key="4">
    <source>
        <dbReference type="Pfam" id="PF00497"/>
    </source>
</evidence>
<dbReference type="PANTHER" id="PTHR35936">
    <property type="entry name" value="MEMBRANE-BOUND LYTIC MUREIN TRANSGLYCOSYLASE F"/>
    <property type="match status" value="1"/>
</dbReference>
<sequence>MISKSYRLVALIFLAFATHVAAHHDRDSTFLHVCGDAIDWPPYTYLEDNDVKGRDIDILNQLLPELGYSFDMTMTSWTRCLKGAAEGDYHIAVSATYKTERVPHYLYTDWYYQVTPYYLYSEERFPEGLSISQVQELEAYKVCGIHGYNYSDFMLSDVHQYTVTMFESINELRQARCDVFLSWQEILQGIESVWGVEHVSDGIVAKPIPNMAKHKFYMLISKQLPIAKELQAELSEGLVRYRELEH</sequence>
<protein>
    <submittedName>
        <fullName evidence="5">Amino acid ABC transporter</fullName>
    </submittedName>
</protein>
<dbReference type="PANTHER" id="PTHR35936:SF25">
    <property type="entry name" value="ABC TRANSPORTER SUBSTRATE-BINDING PROTEIN"/>
    <property type="match status" value="1"/>
</dbReference>
<dbReference type="Pfam" id="PF00497">
    <property type="entry name" value="SBP_bac_3"/>
    <property type="match status" value="1"/>
</dbReference>
<dbReference type="InterPro" id="IPR001638">
    <property type="entry name" value="Solute-binding_3/MltF_N"/>
</dbReference>
<proteinExistence type="inferred from homology"/>
<gene>
    <name evidence="5" type="ORF">VISI1226_06623</name>
</gene>
<dbReference type="OrthoDB" id="5904382at2"/>
<evidence type="ECO:0000256" key="2">
    <source>
        <dbReference type="ARBA" id="ARBA00022729"/>
    </source>
</evidence>
<dbReference type="Proteomes" id="UP000006228">
    <property type="component" value="Unassembled WGS sequence"/>
</dbReference>
<feature type="domain" description="Solute-binding protein family 3/N-terminal" evidence="4">
    <location>
        <begin position="35"/>
        <end position="120"/>
    </location>
</feature>
<comment type="similarity">
    <text evidence="1">Belongs to the bacterial solute-binding protein 3 family.</text>
</comment>
<evidence type="ECO:0000256" key="1">
    <source>
        <dbReference type="ARBA" id="ARBA00010333"/>
    </source>
</evidence>
<name>E8M4D7_PHOS4</name>
<dbReference type="eggNOG" id="COG0834">
    <property type="taxonomic scope" value="Bacteria"/>
</dbReference>
<accession>E8M4D7</accession>
<dbReference type="SUPFAM" id="SSF53850">
    <property type="entry name" value="Periplasmic binding protein-like II"/>
    <property type="match status" value="1"/>
</dbReference>
<organism evidence="5 6">
    <name type="scientific">Vibrio sinaloensis DSM 21326</name>
    <dbReference type="NCBI Taxonomy" id="945550"/>
    <lineage>
        <taxon>Bacteria</taxon>
        <taxon>Pseudomonadati</taxon>
        <taxon>Pseudomonadota</taxon>
        <taxon>Gammaproteobacteria</taxon>
        <taxon>Vibrionales</taxon>
        <taxon>Vibrionaceae</taxon>
        <taxon>Vibrio</taxon>
        <taxon>Vibrio oreintalis group</taxon>
    </lineage>
</organism>
<dbReference type="Gene3D" id="3.40.190.10">
    <property type="entry name" value="Periplasmic binding protein-like II"/>
    <property type="match status" value="2"/>
</dbReference>
<reference evidence="5 6" key="1">
    <citation type="journal article" date="2012" name="Int. J. Syst. Evol. Microbiol.">
        <title>Vibrio caribbeanicus sp. nov., isolated from the marine sponge Scleritoderma cyanea.</title>
        <authorList>
            <person name="Hoffmann M."/>
            <person name="Monday S.R."/>
            <person name="Allard M.W."/>
            <person name="Strain E.A."/>
            <person name="Whittaker P."/>
            <person name="Naum M."/>
            <person name="McCarthy P.J."/>
            <person name="Lopez J.V."/>
            <person name="Fischer M."/>
            <person name="Brown E.W."/>
        </authorList>
    </citation>
    <scope>NUCLEOTIDE SEQUENCE [LARGE SCALE GENOMIC DNA]</scope>
    <source>
        <strain evidence="6">DSMZ 21326</strain>
    </source>
</reference>
<dbReference type="GeneID" id="95568492"/>
<evidence type="ECO:0000313" key="5">
    <source>
        <dbReference type="EMBL" id="EGA71175.1"/>
    </source>
</evidence>
<evidence type="ECO:0000313" key="6">
    <source>
        <dbReference type="Proteomes" id="UP000006228"/>
    </source>
</evidence>
<comment type="caution">
    <text evidence="5">The sequence shown here is derived from an EMBL/GenBank/DDBJ whole genome shotgun (WGS) entry which is preliminary data.</text>
</comment>
<keyword evidence="2 3" id="KW-0732">Signal</keyword>
<dbReference type="AlphaFoldDB" id="E8M4D7"/>
<feature type="signal peptide" evidence="3">
    <location>
        <begin position="1"/>
        <end position="21"/>
    </location>
</feature>